<evidence type="ECO:0000256" key="5">
    <source>
        <dbReference type="ARBA" id="ARBA00022603"/>
    </source>
</evidence>
<dbReference type="PROSITE" id="PS51686">
    <property type="entry name" value="SAM_MT_RSMB_NOP"/>
    <property type="match status" value="1"/>
</dbReference>
<feature type="compositionally biased region" description="Low complexity" evidence="12">
    <location>
        <begin position="438"/>
        <end position="459"/>
    </location>
</feature>
<feature type="region of interest" description="Disordered" evidence="12">
    <location>
        <begin position="429"/>
        <end position="503"/>
    </location>
</feature>
<keyword evidence="4" id="KW-0820">tRNA-binding</keyword>
<dbReference type="GeneID" id="101849686"/>
<evidence type="ECO:0000313" key="14">
    <source>
        <dbReference type="Proteomes" id="UP000694888"/>
    </source>
</evidence>
<keyword evidence="10" id="KW-0539">Nucleus</keyword>
<dbReference type="Pfam" id="PF01189">
    <property type="entry name" value="Methyltr_RsmB-F"/>
    <property type="match status" value="1"/>
</dbReference>
<dbReference type="PANTHER" id="PTHR22808">
    <property type="entry name" value="NCL1 YEAST -RELATED NOL1/NOP2/FMU SUN DOMAIN-CONTAINING"/>
    <property type="match status" value="1"/>
</dbReference>
<dbReference type="InterPro" id="IPR023267">
    <property type="entry name" value="RCMT"/>
</dbReference>
<dbReference type="Gene3D" id="3.40.50.150">
    <property type="entry name" value="Vaccinia Virus protein VP39"/>
    <property type="match status" value="1"/>
</dbReference>
<keyword evidence="6 11" id="KW-0808">Transferase</keyword>
<feature type="region of interest" description="Disordered" evidence="12">
    <location>
        <begin position="711"/>
        <end position="775"/>
    </location>
</feature>
<dbReference type="Pfam" id="PF25376">
    <property type="entry name" value="Pre-PUA_NSUN2"/>
    <property type="match status" value="1"/>
</dbReference>
<dbReference type="PROSITE" id="PS01153">
    <property type="entry name" value="NOL1_NOP2_SUN"/>
    <property type="match status" value="1"/>
</dbReference>
<dbReference type="Pfam" id="PF25378">
    <property type="entry name" value="PUA_NSUN2"/>
    <property type="match status" value="1"/>
</dbReference>
<gene>
    <name evidence="15" type="primary">LOC101849686</name>
</gene>
<dbReference type="InterPro" id="IPR029063">
    <property type="entry name" value="SAM-dependent_MTases_sf"/>
</dbReference>
<evidence type="ECO:0000256" key="1">
    <source>
        <dbReference type="ARBA" id="ARBA00004123"/>
    </source>
</evidence>
<feature type="compositionally biased region" description="Basic and acidic residues" evidence="12">
    <location>
        <begin position="484"/>
        <end position="499"/>
    </location>
</feature>
<dbReference type="SUPFAM" id="SSF53335">
    <property type="entry name" value="S-adenosyl-L-methionine-dependent methyltransferases"/>
    <property type="match status" value="1"/>
</dbReference>
<keyword evidence="9 11" id="KW-0694">RNA-binding</keyword>
<dbReference type="InterPro" id="IPR049560">
    <property type="entry name" value="MeTrfase_RsmB-F_NOP2_cat"/>
</dbReference>
<dbReference type="PRINTS" id="PR02008">
    <property type="entry name" value="RCMTFAMILY"/>
</dbReference>
<evidence type="ECO:0000256" key="7">
    <source>
        <dbReference type="ARBA" id="ARBA00022691"/>
    </source>
</evidence>
<evidence type="ECO:0000256" key="2">
    <source>
        <dbReference type="ARBA" id="ARBA00007494"/>
    </source>
</evidence>
<feature type="binding site" evidence="11">
    <location>
        <position position="207"/>
    </location>
    <ligand>
        <name>S-adenosyl-L-methionine</name>
        <dbReference type="ChEBI" id="CHEBI:59789"/>
    </ligand>
</feature>
<feature type="binding site" evidence="11">
    <location>
        <position position="234"/>
    </location>
    <ligand>
        <name>S-adenosyl-L-methionine</name>
        <dbReference type="ChEBI" id="CHEBI:59789"/>
    </ligand>
</feature>
<dbReference type="InterPro" id="IPR018314">
    <property type="entry name" value="RsmB/NOL1/NOP2-like_CS"/>
</dbReference>
<evidence type="ECO:0000256" key="10">
    <source>
        <dbReference type="ARBA" id="ARBA00023242"/>
    </source>
</evidence>
<feature type="active site" description="Nucleophile" evidence="11">
    <location>
        <position position="314"/>
    </location>
</feature>
<dbReference type="RefSeq" id="XP_012936752.1">
    <property type="nucleotide sequence ID" value="XM_013081298.2"/>
</dbReference>
<organism evidence="14 15">
    <name type="scientific">Aplysia californica</name>
    <name type="common">California sea hare</name>
    <dbReference type="NCBI Taxonomy" id="6500"/>
    <lineage>
        <taxon>Eukaryota</taxon>
        <taxon>Metazoa</taxon>
        <taxon>Spiralia</taxon>
        <taxon>Lophotrochozoa</taxon>
        <taxon>Mollusca</taxon>
        <taxon>Gastropoda</taxon>
        <taxon>Heterobranchia</taxon>
        <taxon>Euthyneura</taxon>
        <taxon>Tectipleura</taxon>
        <taxon>Aplysiida</taxon>
        <taxon>Aplysioidea</taxon>
        <taxon>Aplysiidae</taxon>
        <taxon>Aplysia</taxon>
    </lineage>
</organism>
<dbReference type="InterPro" id="IPR023270">
    <property type="entry name" value="RCMT_NCL1"/>
</dbReference>
<reference evidence="15" key="1">
    <citation type="submission" date="2025-08" db="UniProtKB">
        <authorList>
            <consortium name="RefSeq"/>
        </authorList>
    </citation>
    <scope>IDENTIFICATION</scope>
</reference>
<evidence type="ECO:0000256" key="11">
    <source>
        <dbReference type="PROSITE-ProRule" id="PRU01023"/>
    </source>
</evidence>
<feature type="compositionally biased region" description="Polar residues" evidence="12">
    <location>
        <begin position="460"/>
        <end position="474"/>
    </location>
</feature>
<dbReference type="Proteomes" id="UP000694888">
    <property type="component" value="Unplaced"/>
</dbReference>
<dbReference type="EC" id="2.1.1.203" evidence="3"/>
<keyword evidence="5 11" id="KW-0489">Methyltransferase</keyword>
<sequence>MGRKKRGTVRSYGKEKNFNRGGGKVGEGYDLAMRDNELFAKYYKGQGIVPEDEWEEFYATLKKTLPVTFRITGYKSQSEELLSMIKGKYFSNMLDVQVDGETIAPPKCLSWYPKELAWQLDLTRKIVRSSEPLSRLHDFLIAETECGAISRQEAVSMIPPLVMDIKSHHKILDMCASPGSKTAQLIEYMHSDCPQGELPSGYVIANDTDNKRCYLMVHQVKRLQSPCCMVVNHDGTVFPKIRTNADEHNPQFQLFDRVLCDVPCSGDGTMRKNFDVWSKWHPLQGANMHGLQLKILRRGCQILAVGGRLVYSTCSLNPAEDEAVIAEMLRSSQGAMELVDIQDMLPGLKFTKGVSSWRVMTKAGEWIESAEELPPAMKTQVKLTIFPPTPEEAEKFHLDKCIRILPHQQNTGGFFVAALQKVRHLPGSREARLEAEATAKAAEAASTAEEQAPTESEQTVKSSESVPETETAQSAAVEEATETGGDKRKAPQSGEEPKPKKQRMYGYKEDPFLFMTAEDPVWPPIRDFFGLGEDFPASLILYRSEQGKRSLYYVSQAIRDIVRCNENRIRFINMGVKTFSRSPSPLVPECDFRITQECVATLQPHVTKRLVTVNKSDAIIITSQENPFTFKLSDDTQEQLKKMSPGSTVFMFSPSEKEPSPKCEIVFCGWRGKASVRCFGSRCDRAHALMLLGEDLKEINKRVAAEKQAKLEAKKSAEQEDSALAKEGDDDGGAEEADDVKGEEGEKDNQLKEEEAKVPEDSSEGPPEDAKEDAS</sequence>
<name>A0ABM0ZXV9_APLCA</name>
<evidence type="ECO:0000256" key="3">
    <source>
        <dbReference type="ARBA" id="ARBA00012629"/>
    </source>
</evidence>
<keyword evidence="7 11" id="KW-0949">S-adenosyl-L-methionine</keyword>
<dbReference type="InterPro" id="IPR057286">
    <property type="entry name" value="PUA_NSUN2"/>
</dbReference>
<keyword evidence="14" id="KW-1185">Reference proteome</keyword>
<comment type="subcellular location">
    <subcellularLocation>
        <location evidence="1">Nucleus</location>
    </subcellularLocation>
</comment>
<proteinExistence type="inferred from homology"/>
<feature type="binding site" evidence="11">
    <location>
        <position position="261"/>
    </location>
    <ligand>
        <name>S-adenosyl-L-methionine</name>
        <dbReference type="ChEBI" id="CHEBI:59789"/>
    </ligand>
</feature>
<feature type="domain" description="SAM-dependent MTase RsmB/NOP-type" evidence="13">
    <location>
        <begin position="57"/>
        <end position="422"/>
    </location>
</feature>
<evidence type="ECO:0000256" key="12">
    <source>
        <dbReference type="SAM" id="MobiDB-lite"/>
    </source>
</evidence>
<evidence type="ECO:0000256" key="4">
    <source>
        <dbReference type="ARBA" id="ARBA00022555"/>
    </source>
</evidence>
<evidence type="ECO:0000259" key="13">
    <source>
        <dbReference type="PROSITE" id="PS51686"/>
    </source>
</evidence>
<dbReference type="PRINTS" id="PR02011">
    <property type="entry name" value="RCMTNCL1"/>
</dbReference>
<dbReference type="InterPro" id="IPR057285">
    <property type="entry name" value="Pre-PUA_NSUN2"/>
</dbReference>
<evidence type="ECO:0000256" key="8">
    <source>
        <dbReference type="ARBA" id="ARBA00022694"/>
    </source>
</evidence>
<keyword evidence="8" id="KW-0819">tRNA processing</keyword>
<protein>
    <recommendedName>
        <fullName evidence="3">tRNA (cytosine(34)-C(5))-methyltransferase</fullName>
        <ecNumber evidence="3">2.1.1.203</ecNumber>
    </recommendedName>
</protein>
<comment type="similarity">
    <text evidence="2 11">Belongs to the class I-like SAM-binding methyltransferase superfamily. RsmB/NOP family.</text>
</comment>
<feature type="compositionally biased region" description="Basic and acidic residues" evidence="12">
    <location>
        <begin position="739"/>
        <end position="760"/>
    </location>
</feature>
<dbReference type="PANTHER" id="PTHR22808:SF1">
    <property type="entry name" value="RNA CYTOSINE-C(5)-METHYLTRANSFERASE NSUN2-RELATED"/>
    <property type="match status" value="1"/>
</dbReference>
<accession>A0ABM0ZXV9</accession>
<dbReference type="InterPro" id="IPR001678">
    <property type="entry name" value="MeTrfase_RsmB-F_NOP2_dom"/>
</dbReference>
<evidence type="ECO:0000256" key="9">
    <source>
        <dbReference type="ARBA" id="ARBA00022884"/>
    </source>
</evidence>
<feature type="compositionally biased region" description="Basic and acidic residues" evidence="12">
    <location>
        <begin position="711"/>
        <end position="727"/>
    </location>
</feature>
<comment type="caution">
    <text evidence="11">Lacks conserved residue(s) required for the propagation of feature annotation.</text>
</comment>
<feature type="compositionally biased region" description="Acidic residues" evidence="12">
    <location>
        <begin position="728"/>
        <end position="738"/>
    </location>
</feature>
<evidence type="ECO:0000313" key="15">
    <source>
        <dbReference type="RefSeq" id="XP_012936752.1"/>
    </source>
</evidence>
<evidence type="ECO:0000256" key="6">
    <source>
        <dbReference type="ARBA" id="ARBA00022679"/>
    </source>
</evidence>